<keyword evidence="2" id="KW-1185">Reference proteome</keyword>
<dbReference type="GeneID" id="5045801"/>
<dbReference type="KEGG" id="ptm:GSPATT00025347001"/>
<dbReference type="HOGENOM" id="CLU_2659875_0_0_1"/>
<reference evidence="1 2" key="1">
    <citation type="journal article" date="2006" name="Nature">
        <title>Global trends of whole-genome duplications revealed by the ciliate Paramecium tetraurelia.</title>
        <authorList>
            <consortium name="Genoscope"/>
            <person name="Aury J.-M."/>
            <person name="Jaillon O."/>
            <person name="Duret L."/>
            <person name="Noel B."/>
            <person name="Jubin C."/>
            <person name="Porcel B.M."/>
            <person name="Segurens B."/>
            <person name="Daubin V."/>
            <person name="Anthouard V."/>
            <person name="Aiach N."/>
            <person name="Arnaiz O."/>
            <person name="Billaut A."/>
            <person name="Beisson J."/>
            <person name="Blanc I."/>
            <person name="Bouhouche K."/>
            <person name="Camara F."/>
            <person name="Duharcourt S."/>
            <person name="Guigo R."/>
            <person name="Gogendeau D."/>
            <person name="Katinka M."/>
            <person name="Keller A.-M."/>
            <person name="Kissmehl R."/>
            <person name="Klotz C."/>
            <person name="Koll F."/>
            <person name="Le Moue A."/>
            <person name="Lepere C."/>
            <person name="Malinsky S."/>
            <person name="Nowacki M."/>
            <person name="Nowak J.K."/>
            <person name="Plattner H."/>
            <person name="Poulain J."/>
            <person name="Ruiz F."/>
            <person name="Serrano V."/>
            <person name="Zagulski M."/>
            <person name="Dessen P."/>
            <person name="Betermier M."/>
            <person name="Weissenbach J."/>
            <person name="Scarpelli C."/>
            <person name="Schachter V."/>
            <person name="Sperling L."/>
            <person name="Meyer E."/>
            <person name="Cohen J."/>
            <person name="Wincker P."/>
        </authorList>
    </citation>
    <scope>NUCLEOTIDE SEQUENCE [LARGE SCALE GENOMIC DNA]</scope>
    <source>
        <strain evidence="1 2">Stock d4-2</strain>
    </source>
</reference>
<sequence length="76" mass="8606">MGCINASGHQKRKKDLDINNVPILLSDIKSSNIEKIQDNWLEMKNNSILVRRVQQSKLSLRVATNSKSPLSCQSRN</sequence>
<dbReference type="Proteomes" id="UP000000600">
    <property type="component" value="Unassembled WGS sequence"/>
</dbReference>
<dbReference type="EMBL" id="CT868669">
    <property type="protein sequence ID" value="CAK92613.1"/>
    <property type="molecule type" value="Genomic_DNA"/>
</dbReference>
<proteinExistence type="predicted"/>
<dbReference type="RefSeq" id="XP_001460010.1">
    <property type="nucleotide sequence ID" value="XM_001459973.1"/>
</dbReference>
<dbReference type="AlphaFoldDB" id="A0EBE6"/>
<organism evidence="1 2">
    <name type="scientific">Paramecium tetraurelia</name>
    <dbReference type="NCBI Taxonomy" id="5888"/>
    <lineage>
        <taxon>Eukaryota</taxon>
        <taxon>Sar</taxon>
        <taxon>Alveolata</taxon>
        <taxon>Ciliophora</taxon>
        <taxon>Intramacronucleata</taxon>
        <taxon>Oligohymenophorea</taxon>
        <taxon>Peniculida</taxon>
        <taxon>Parameciidae</taxon>
        <taxon>Paramecium</taxon>
    </lineage>
</organism>
<name>A0EBE6_PARTE</name>
<gene>
    <name evidence="1" type="ORF">GSPATT00025347001</name>
</gene>
<dbReference type="InParanoid" id="A0EBE6"/>
<evidence type="ECO:0000313" key="2">
    <source>
        <dbReference type="Proteomes" id="UP000000600"/>
    </source>
</evidence>
<evidence type="ECO:0000313" key="1">
    <source>
        <dbReference type="EMBL" id="CAK92613.1"/>
    </source>
</evidence>
<accession>A0EBE6</accession>
<dbReference type="OrthoDB" id="10280784at2759"/>
<protein>
    <submittedName>
        <fullName evidence="1">Uncharacterized protein</fullName>
    </submittedName>
</protein>
<dbReference type="OMA" id="CINASGH"/>